<name>A0A8J5ZPF6_9ROSI</name>
<evidence type="ECO:0000313" key="1">
    <source>
        <dbReference type="EMBL" id="KAG8501205.1"/>
    </source>
</evidence>
<dbReference type="PANTHER" id="PTHR47074">
    <property type="entry name" value="BNAC02G40300D PROTEIN"/>
    <property type="match status" value="1"/>
</dbReference>
<accession>A0A8J5ZPF6</accession>
<comment type="caution">
    <text evidence="1">The sequence shown here is derived from an EMBL/GenBank/DDBJ whole genome shotgun (WGS) entry which is preliminary data.</text>
</comment>
<dbReference type="AlphaFoldDB" id="A0A8J5ZPF6"/>
<dbReference type="InterPro" id="IPR052929">
    <property type="entry name" value="RNase_H-like_EbsB-rel"/>
</dbReference>
<evidence type="ECO:0000313" key="2">
    <source>
        <dbReference type="Proteomes" id="UP000701853"/>
    </source>
</evidence>
<proteinExistence type="predicted"/>
<dbReference type="OrthoDB" id="1001386at2759"/>
<protein>
    <recommendedName>
        <fullName evidence="3">RNase H type-1 domain-containing protein</fullName>
    </recommendedName>
</protein>
<dbReference type="EMBL" id="JAHUZN010000002">
    <property type="protein sequence ID" value="KAG8501205.1"/>
    <property type="molecule type" value="Genomic_DNA"/>
</dbReference>
<reference evidence="1 2" key="1">
    <citation type="journal article" date="2021" name="bioRxiv">
        <title>The Gossypium anomalum genome as a resource for cotton improvement and evolutionary analysis of hybrid incompatibility.</title>
        <authorList>
            <person name="Grover C.E."/>
            <person name="Yuan D."/>
            <person name="Arick M.A."/>
            <person name="Miller E.R."/>
            <person name="Hu G."/>
            <person name="Peterson D.G."/>
            <person name="Wendel J.F."/>
            <person name="Udall J.A."/>
        </authorList>
    </citation>
    <scope>NUCLEOTIDE SEQUENCE [LARGE SCALE GENOMIC DNA]</scope>
    <source>
        <strain evidence="1">JFW-Udall</strain>
        <tissue evidence="1">Leaf</tissue>
    </source>
</reference>
<keyword evidence="2" id="KW-1185">Reference proteome</keyword>
<dbReference type="Proteomes" id="UP000701853">
    <property type="component" value="Chromosome 2"/>
</dbReference>
<sequence length="302" mass="34671">MGDKRCIDRWTLLEVAELICNDERKWNREVIVNTFPEEAAENILCIPLAKEPHTDFRENYLVFEQWLTRILVDQPTSLCRLFCCTLWAIWGDRNARIHDKTNKSSQEIACFVHSYLKEVDGLESTTSTDSKENTKWKHPPGQSVKINFDGAYKERNRQSASGIVVRNSEGFVLLSCTEIHCRIPSAFAVELQSRSSRVRLEFTPRSANGLAHTLATESLRRKEEMYRLKVFPCMLKFRGKSTVKENRTEERGRRKKEGSLNGQIKSIGGLKLPLENGIAIKSELKEMMEMAGVSFLIGQIER</sequence>
<organism evidence="1 2">
    <name type="scientific">Gossypium anomalum</name>
    <dbReference type="NCBI Taxonomy" id="47600"/>
    <lineage>
        <taxon>Eukaryota</taxon>
        <taxon>Viridiplantae</taxon>
        <taxon>Streptophyta</taxon>
        <taxon>Embryophyta</taxon>
        <taxon>Tracheophyta</taxon>
        <taxon>Spermatophyta</taxon>
        <taxon>Magnoliopsida</taxon>
        <taxon>eudicotyledons</taxon>
        <taxon>Gunneridae</taxon>
        <taxon>Pentapetalae</taxon>
        <taxon>rosids</taxon>
        <taxon>malvids</taxon>
        <taxon>Malvales</taxon>
        <taxon>Malvaceae</taxon>
        <taxon>Malvoideae</taxon>
        <taxon>Gossypium</taxon>
    </lineage>
</organism>
<dbReference type="PANTHER" id="PTHR47074:SF61">
    <property type="entry name" value="RNASE H TYPE-1 DOMAIN-CONTAINING PROTEIN"/>
    <property type="match status" value="1"/>
</dbReference>
<evidence type="ECO:0008006" key="3">
    <source>
        <dbReference type="Google" id="ProtNLM"/>
    </source>
</evidence>
<gene>
    <name evidence="1" type="ORF">CXB51_003327</name>
</gene>